<evidence type="ECO:0000313" key="1">
    <source>
        <dbReference type="EMBL" id="SVA05048.1"/>
    </source>
</evidence>
<dbReference type="Gene3D" id="3.40.30.10">
    <property type="entry name" value="Glutaredoxin"/>
    <property type="match status" value="1"/>
</dbReference>
<dbReference type="SUPFAM" id="SSF52833">
    <property type="entry name" value="Thioredoxin-like"/>
    <property type="match status" value="1"/>
</dbReference>
<dbReference type="PROSITE" id="PS51257">
    <property type="entry name" value="PROKAR_LIPOPROTEIN"/>
    <property type="match status" value="1"/>
</dbReference>
<dbReference type="CDD" id="cd02947">
    <property type="entry name" value="TRX_family"/>
    <property type="match status" value="1"/>
</dbReference>
<protein>
    <recommendedName>
        <fullName evidence="2">Thioredoxin domain-containing protein</fullName>
    </recommendedName>
</protein>
<gene>
    <name evidence="1" type="ORF">METZ01_LOCUS57902</name>
</gene>
<organism evidence="1">
    <name type="scientific">marine metagenome</name>
    <dbReference type="NCBI Taxonomy" id="408172"/>
    <lineage>
        <taxon>unclassified sequences</taxon>
        <taxon>metagenomes</taxon>
        <taxon>ecological metagenomes</taxon>
    </lineage>
</organism>
<dbReference type="InterPro" id="IPR036249">
    <property type="entry name" value="Thioredoxin-like_sf"/>
</dbReference>
<evidence type="ECO:0008006" key="2">
    <source>
        <dbReference type="Google" id="ProtNLM"/>
    </source>
</evidence>
<accession>A0A381SP14</accession>
<dbReference type="EMBL" id="UINC01003293">
    <property type="protein sequence ID" value="SVA05048.1"/>
    <property type="molecule type" value="Genomic_DNA"/>
</dbReference>
<sequence>MKISYLFLFCTLIVGCAGRITNNQPKLVYEDGYHFGHLNKSIIQEHDAYTWFPKQYDKYQPMLEKIDTNALNETDIVVFMGTWCHDSKREVPRLYKILDGINYDYSKFEIIGLKKNKTGYFKDYSKFNVKNTPTLIFFQNKREIGRIIEKPKKSLESDIQKILKEVK</sequence>
<name>A0A381SP14_9ZZZZ</name>
<reference evidence="1" key="1">
    <citation type="submission" date="2018-05" db="EMBL/GenBank/DDBJ databases">
        <authorList>
            <person name="Lanie J.A."/>
            <person name="Ng W.-L."/>
            <person name="Kazmierczak K.M."/>
            <person name="Andrzejewski T.M."/>
            <person name="Davidsen T.M."/>
            <person name="Wayne K.J."/>
            <person name="Tettelin H."/>
            <person name="Glass J.I."/>
            <person name="Rusch D."/>
            <person name="Podicherti R."/>
            <person name="Tsui H.-C.T."/>
            <person name="Winkler M.E."/>
        </authorList>
    </citation>
    <scope>NUCLEOTIDE SEQUENCE</scope>
</reference>
<dbReference type="AlphaFoldDB" id="A0A381SP14"/>
<proteinExistence type="predicted"/>